<sequence>MLLAVAVVSLFVVPATATATAAPGQPAAPYSCRVDRGGQVGWAIDCNAIWDIPWYHGRNETIVVGTDFKIYHTFQLTPGGAWSTWGVLQGGEANHSTIDVTVEMSPWPGTTSAKIRVYGTRPMNGSWYYCDLGNGSAWNGWHSC</sequence>
<evidence type="ECO:0000313" key="3">
    <source>
        <dbReference type="Proteomes" id="UP001597419"/>
    </source>
</evidence>
<protein>
    <recommendedName>
        <fullName evidence="4">Secreted protein</fullName>
    </recommendedName>
</protein>
<proteinExistence type="predicted"/>
<evidence type="ECO:0008006" key="4">
    <source>
        <dbReference type="Google" id="ProtNLM"/>
    </source>
</evidence>
<feature type="chain" id="PRO_5046519480" description="Secreted protein" evidence="1">
    <location>
        <begin position="22"/>
        <end position="144"/>
    </location>
</feature>
<feature type="signal peptide" evidence="1">
    <location>
        <begin position="1"/>
        <end position="21"/>
    </location>
</feature>
<dbReference type="RefSeq" id="WP_345392764.1">
    <property type="nucleotide sequence ID" value="NZ_BAABHG010000005.1"/>
</dbReference>
<comment type="caution">
    <text evidence="2">The sequence shown here is derived from an EMBL/GenBank/DDBJ whole genome shotgun (WGS) entry which is preliminary data.</text>
</comment>
<accession>A0ABW5GQB8</accession>
<name>A0ABW5GQB8_9PSEU</name>
<evidence type="ECO:0000256" key="1">
    <source>
        <dbReference type="SAM" id="SignalP"/>
    </source>
</evidence>
<dbReference type="Proteomes" id="UP001597419">
    <property type="component" value="Unassembled WGS sequence"/>
</dbReference>
<keyword evidence="3" id="KW-1185">Reference proteome</keyword>
<keyword evidence="1" id="KW-0732">Signal</keyword>
<dbReference type="EMBL" id="JBHUKU010000020">
    <property type="protein sequence ID" value="MFD2462983.1"/>
    <property type="molecule type" value="Genomic_DNA"/>
</dbReference>
<gene>
    <name evidence="2" type="ORF">ACFSYJ_30540</name>
</gene>
<evidence type="ECO:0000313" key="2">
    <source>
        <dbReference type="EMBL" id="MFD2462983.1"/>
    </source>
</evidence>
<organism evidence="2 3">
    <name type="scientific">Amycolatopsis samaneae</name>
    <dbReference type="NCBI Taxonomy" id="664691"/>
    <lineage>
        <taxon>Bacteria</taxon>
        <taxon>Bacillati</taxon>
        <taxon>Actinomycetota</taxon>
        <taxon>Actinomycetes</taxon>
        <taxon>Pseudonocardiales</taxon>
        <taxon>Pseudonocardiaceae</taxon>
        <taxon>Amycolatopsis</taxon>
    </lineage>
</organism>
<reference evidence="3" key="1">
    <citation type="journal article" date="2019" name="Int. J. Syst. Evol. Microbiol.">
        <title>The Global Catalogue of Microorganisms (GCM) 10K type strain sequencing project: providing services to taxonomists for standard genome sequencing and annotation.</title>
        <authorList>
            <consortium name="The Broad Institute Genomics Platform"/>
            <consortium name="The Broad Institute Genome Sequencing Center for Infectious Disease"/>
            <person name="Wu L."/>
            <person name="Ma J."/>
        </authorList>
    </citation>
    <scope>NUCLEOTIDE SEQUENCE [LARGE SCALE GENOMIC DNA]</scope>
    <source>
        <strain evidence="3">CGMCC 4.7643</strain>
    </source>
</reference>